<name>A0ABY0QW21_9FLAO</name>
<keyword evidence="2" id="KW-0238">DNA-binding</keyword>
<dbReference type="GO" id="GO:0003677">
    <property type="term" value="F:DNA binding"/>
    <property type="evidence" value="ECO:0007669"/>
    <property type="project" value="UniProtKB-KW"/>
</dbReference>
<evidence type="ECO:0000313" key="3">
    <source>
        <dbReference type="Proteomes" id="UP000199242"/>
    </source>
</evidence>
<dbReference type="EMBL" id="FNHD01000010">
    <property type="protein sequence ID" value="SDL98435.1"/>
    <property type="molecule type" value="Genomic_DNA"/>
</dbReference>
<dbReference type="CDD" id="cd00093">
    <property type="entry name" value="HTH_XRE"/>
    <property type="match status" value="1"/>
</dbReference>
<proteinExistence type="predicted"/>
<protein>
    <submittedName>
        <fullName evidence="2">DNA-binding transcriptional regulator, XRE-family HTH domain</fullName>
    </submittedName>
</protein>
<accession>A0ABY0QW21</accession>
<dbReference type="Gene3D" id="1.10.260.40">
    <property type="entry name" value="lambda repressor-like DNA-binding domains"/>
    <property type="match status" value="1"/>
</dbReference>
<gene>
    <name evidence="2" type="ORF">SAMN05216273_11017</name>
</gene>
<dbReference type="PROSITE" id="PS50943">
    <property type="entry name" value="HTH_CROC1"/>
    <property type="match status" value="1"/>
</dbReference>
<organism evidence="2 3">
    <name type="scientific">Chryseobacterium taihuense</name>
    <dbReference type="NCBI Taxonomy" id="1141221"/>
    <lineage>
        <taxon>Bacteria</taxon>
        <taxon>Pseudomonadati</taxon>
        <taxon>Bacteroidota</taxon>
        <taxon>Flavobacteriia</taxon>
        <taxon>Flavobacteriales</taxon>
        <taxon>Weeksellaceae</taxon>
        <taxon>Chryseobacterium group</taxon>
        <taxon>Chryseobacterium</taxon>
    </lineage>
</organism>
<evidence type="ECO:0000259" key="1">
    <source>
        <dbReference type="PROSITE" id="PS50943"/>
    </source>
</evidence>
<dbReference type="InterPro" id="IPR001387">
    <property type="entry name" value="Cro/C1-type_HTH"/>
</dbReference>
<comment type="caution">
    <text evidence="2">The sequence shown here is derived from an EMBL/GenBank/DDBJ whole genome shotgun (WGS) entry which is preliminary data.</text>
</comment>
<sequence>MKKIKLIETRKRKGITQKKIADVLCMDVSNYNRREKGMAKISMQQWKKIAEVLEIPLEDIYEADENLIFIFNDNSTGNDNFVSNNYNIPLSVWETQKKYIDKLEAENETLKTEVEKLRAEISKKI</sequence>
<dbReference type="SMART" id="SM00530">
    <property type="entry name" value="HTH_XRE"/>
    <property type="match status" value="1"/>
</dbReference>
<feature type="domain" description="HTH cro/C1-type" evidence="1">
    <location>
        <begin position="6"/>
        <end position="60"/>
    </location>
</feature>
<dbReference type="InterPro" id="IPR010982">
    <property type="entry name" value="Lambda_DNA-bd_dom_sf"/>
</dbReference>
<reference evidence="2 3" key="1">
    <citation type="submission" date="2016-10" db="EMBL/GenBank/DDBJ databases">
        <authorList>
            <person name="Varghese N."/>
            <person name="Submissions S."/>
        </authorList>
    </citation>
    <scope>NUCLEOTIDE SEQUENCE [LARGE SCALE GENOMIC DNA]</scope>
    <source>
        <strain evidence="2 3">CGMCC 1.10941</strain>
    </source>
</reference>
<evidence type="ECO:0000313" key="2">
    <source>
        <dbReference type="EMBL" id="SDL98435.1"/>
    </source>
</evidence>
<dbReference type="Proteomes" id="UP000199242">
    <property type="component" value="Unassembled WGS sequence"/>
</dbReference>
<dbReference type="RefSeq" id="WP_089744273.1">
    <property type="nucleotide sequence ID" value="NZ_FNHD01000010.1"/>
</dbReference>
<dbReference type="SUPFAM" id="SSF47413">
    <property type="entry name" value="lambda repressor-like DNA-binding domains"/>
    <property type="match status" value="1"/>
</dbReference>
<keyword evidence="3" id="KW-1185">Reference proteome</keyword>
<dbReference type="Pfam" id="PF01381">
    <property type="entry name" value="HTH_3"/>
    <property type="match status" value="1"/>
</dbReference>